<evidence type="ECO:0000256" key="8">
    <source>
        <dbReference type="ARBA" id="ARBA00022842"/>
    </source>
</evidence>
<keyword evidence="5 15" id="KW-0679">Respiratory chain</keyword>
<dbReference type="SUPFAM" id="SSF81464">
    <property type="entry name" value="Cytochrome c oxidase subunit II-like, transmembrane region"/>
    <property type="match status" value="1"/>
</dbReference>
<dbReference type="Gene3D" id="1.10.287.90">
    <property type="match status" value="1"/>
</dbReference>
<dbReference type="InterPro" id="IPR001505">
    <property type="entry name" value="Copper_CuA"/>
</dbReference>
<dbReference type="PANTHER" id="PTHR22888">
    <property type="entry name" value="CYTOCHROME C OXIDASE, SUBUNIT II"/>
    <property type="match status" value="1"/>
</dbReference>
<evidence type="ECO:0000256" key="3">
    <source>
        <dbReference type="ARBA" id="ARBA00015946"/>
    </source>
</evidence>
<dbReference type="PRINTS" id="PR01166">
    <property type="entry name" value="CYCOXIDASEII"/>
</dbReference>
<reference evidence="19" key="1">
    <citation type="journal article" date="2012" name="Mol. Biol. Rep.">
        <title>Molecular variability in the Celleporella hyalina (Bryozoa; Cheilostomata) species complex: evidence for cryptic speciation from complete mitochondrial genomes.</title>
        <authorList>
            <person name="Waeschenbach A."/>
            <person name="Porter J.S."/>
            <person name="Hughes R.N."/>
        </authorList>
    </citation>
    <scope>NUCLEOTIDE SEQUENCE</scope>
    <source>
        <strain evidence="19">W</strain>
    </source>
</reference>
<dbReference type="Pfam" id="PF00116">
    <property type="entry name" value="COX2"/>
    <property type="match status" value="1"/>
</dbReference>
<keyword evidence="7 15" id="KW-0479">Metal-binding</keyword>
<dbReference type="GO" id="GO:0042773">
    <property type="term" value="P:ATP synthesis coupled electron transport"/>
    <property type="evidence" value="ECO:0007669"/>
    <property type="project" value="TreeGrafter"/>
</dbReference>
<name>I6Q0E2_9BILA</name>
<feature type="transmembrane region" description="Helical" evidence="16">
    <location>
        <begin position="26"/>
        <end position="47"/>
    </location>
</feature>
<dbReference type="Gene3D" id="2.60.40.420">
    <property type="entry name" value="Cupredoxins - blue copper proteins"/>
    <property type="match status" value="1"/>
</dbReference>
<keyword evidence="11 16" id="KW-1133">Transmembrane helix</keyword>
<keyword evidence="15 19" id="KW-0496">Mitochondrion</keyword>
<evidence type="ECO:0000256" key="6">
    <source>
        <dbReference type="ARBA" id="ARBA00022692"/>
    </source>
</evidence>
<dbReference type="SUPFAM" id="SSF49503">
    <property type="entry name" value="Cupredoxins"/>
    <property type="match status" value="1"/>
</dbReference>
<dbReference type="Pfam" id="PF02790">
    <property type="entry name" value="COX2_TM"/>
    <property type="match status" value="1"/>
</dbReference>
<dbReference type="PROSITE" id="PS00078">
    <property type="entry name" value="COX2"/>
    <property type="match status" value="1"/>
</dbReference>
<feature type="transmembrane region" description="Helical" evidence="16">
    <location>
        <begin position="62"/>
        <end position="84"/>
    </location>
</feature>
<comment type="catalytic activity">
    <reaction evidence="14">
        <text>4 Fe(II)-[cytochrome c] + O2 + 8 H(+)(in) = 4 Fe(III)-[cytochrome c] + 2 H2O + 4 H(+)(out)</text>
        <dbReference type="Rhea" id="RHEA:11436"/>
        <dbReference type="Rhea" id="RHEA-COMP:10350"/>
        <dbReference type="Rhea" id="RHEA-COMP:14399"/>
        <dbReference type="ChEBI" id="CHEBI:15377"/>
        <dbReference type="ChEBI" id="CHEBI:15378"/>
        <dbReference type="ChEBI" id="CHEBI:15379"/>
        <dbReference type="ChEBI" id="CHEBI:29033"/>
        <dbReference type="ChEBI" id="CHEBI:29034"/>
        <dbReference type="EC" id="7.1.1.9"/>
    </reaction>
    <physiologicalReaction direction="left-to-right" evidence="14">
        <dbReference type="Rhea" id="RHEA:11437"/>
    </physiologicalReaction>
</comment>
<evidence type="ECO:0000256" key="1">
    <source>
        <dbReference type="ARBA" id="ARBA00004141"/>
    </source>
</evidence>
<evidence type="ECO:0000256" key="9">
    <source>
        <dbReference type="ARBA" id="ARBA00022967"/>
    </source>
</evidence>
<dbReference type="GO" id="GO:0004129">
    <property type="term" value="F:cytochrome-c oxidase activity"/>
    <property type="evidence" value="ECO:0007669"/>
    <property type="project" value="UniProtKB-EC"/>
</dbReference>
<organism evidence="19">
    <name type="scientific">Celleporella hyalina</name>
    <dbReference type="NCBI Taxonomy" id="60593"/>
    <lineage>
        <taxon>Eukaryota</taxon>
        <taxon>Metazoa</taxon>
        <taxon>Spiralia</taxon>
        <taxon>Lophotrochozoa</taxon>
        <taxon>Bryozoa</taxon>
        <taxon>Gymnolaemata</taxon>
        <taxon>Cheilostomatida</taxon>
        <taxon>Flustrina</taxon>
        <taxon>Hippothooidea</taxon>
        <taxon>Hippothoidae</taxon>
        <taxon>Celleporella</taxon>
    </lineage>
</organism>
<keyword evidence="10 15" id="KW-0249">Electron transport</keyword>
<keyword evidence="6 15" id="KW-0812">Transmembrane</keyword>
<dbReference type="InterPro" id="IPR002429">
    <property type="entry name" value="CcO_II-like_C"/>
</dbReference>
<proteinExistence type="inferred from homology"/>
<feature type="domain" description="Cytochrome oxidase subunit II transmembrane region profile" evidence="18">
    <location>
        <begin position="1"/>
        <end position="90"/>
    </location>
</feature>
<evidence type="ECO:0000256" key="7">
    <source>
        <dbReference type="ARBA" id="ARBA00022723"/>
    </source>
</evidence>
<evidence type="ECO:0000256" key="14">
    <source>
        <dbReference type="ARBA" id="ARBA00049512"/>
    </source>
</evidence>
<comment type="subcellular location">
    <subcellularLocation>
        <location evidence="1">Membrane</location>
        <topology evidence="1">Multi-pass membrane protein</topology>
    </subcellularLocation>
    <subcellularLocation>
        <location evidence="15">Mitochondrion inner membrane</location>
        <topology evidence="15">Multi-pass membrane protein</topology>
    </subcellularLocation>
</comment>
<dbReference type="GO" id="GO:0005507">
    <property type="term" value="F:copper ion binding"/>
    <property type="evidence" value="ECO:0007669"/>
    <property type="project" value="InterPro"/>
</dbReference>
<evidence type="ECO:0000256" key="5">
    <source>
        <dbReference type="ARBA" id="ARBA00022660"/>
    </source>
</evidence>
<dbReference type="InterPro" id="IPR045187">
    <property type="entry name" value="CcO_II"/>
</dbReference>
<dbReference type="InterPro" id="IPR011759">
    <property type="entry name" value="Cyt_c_oxidase_su2_TM_dom"/>
</dbReference>
<comment type="cofactor">
    <cofactor evidence="15">
        <name>Cu cation</name>
        <dbReference type="ChEBI" id="CHEBI:23378"/>
    </cofactor>
    <text evidence="15">Binds a copper A center.</text>
</comment>
<keyword evidence="12 15" id="KW-0186">Copper</keyword>
<evidence type="ECO:0000256" key="16">
    <source>
        <dbReference type="SAM" id="Phobius"/>
    </source>
</evidence>
<evidence type="ECO:0000256" key="10">
    <source>
        <dbReference type="ARBA" id="ARBA00022982"/>
    </source>
</evidence>
<dbReference type="PANTHER" id="PTHR22888:SF9">
    <property type="entry name" value="CYTOCHROME C OXIDASE SUBUNIT 2"/>
    <property type="match status" value="1"/>
</dbReference>
<keyword evidence="4 15" id="KW-0813">Transport</keyword>
<keyword evidence="13 15" id="KW-0472">Membrane</keyword>
<evidence type="ECO:0000259" key="17">
    <source>
        <dbReference type="PROSITE" id="PS50857"/>
    </source>
</evidence>
<evidence type="ECO:0000256" key="11">
    <source>
        <dbReference type="ARBA" id="ARBA00022989"/>
    </source>
</evidence>
<keyword evidence="8" id="KW-0460">Magnesium</keyword>
<dbReference type="InterPro" id="IPR036257">
    <property type="entry name" value="Cyt_c_oxidase_su2_TM_sf"/>
</dbReference>
<comment type="similarity">
    <text evidence="2 15">Belongs to the cytochrome c oxidase subunit 2 family.</text>
</comment>
<dbReference type="InterPro" id="IPR008972">
    <property type="entry name" value="Cupredoxin"/>
</dbReference>
<evidence type="ECO:0000256" key="15">
    <source>
        <dbReference type="RuleBase" id="RU000457"/>
    </source>
</evidence>
<evidence type="ECO:0000256" key="13">
    <source>
        <dbReference type="ARBA" id="ARBA00023136"/>
    </source>
</evidence>
<dbReference type="PROSITE" id="PS50999">
    <property type="entry name" value="COX2_TM"/>
    <property type="match status" value="1"/>
</dbReference>
<evidence type="ECO:0000256" key="4">
    <source>
        <dbReference type="ARBA" id="ARBA00022448"/>
    </source>
</evidence>
<comment type="function">
    <text evidence="15">Component of the cytochrome c oxidase, the last enzyme in the mitochondrial electron transport chain which drives oxidative phosphorylation. The respiratory chain contains 3 multisubunit complexes succinate dehydrogenase (complex II, CII), ubiquinol-cytochrome c oxidoreductase (cytochrome b-c1 complex, complex III, CIII) and cytochrome c oxidase (complex IV, CIV), that cooperate to transfer electrons derived from NADH and succinate to molecular oxygen, creating an electrochemical gradient over the inner membrane that drives transmembrane transport and the ATP synthase. Cytochrome c oxidase is the component of the respiratory chain that catalyzes the reduction of oxygen to water. Electrons originating from reduced cytochrome c in the intermembrane space (IMS) are transferred via the dinuclear copper A center (CU(A)) of subunit 2 and heme A of subunit 1 to the active site in subunit 1, a binuclear center (BNC) formed by heme A3 and copper B (CU(B)). The BNC reduces molecular oxygen to 2 water molecules using 4 electrons from cytochrome c in the IMS and 4 protons from the mitochondrial matrix.</text>
</comment>
<sequence length="217" mass="24831">MSMWSQLLLQESISMSTIFLSAFHDYSLGLIGLIFFFVSGVSMSLFMNNMPSNQPVVSSVEVIWTVLPVVFLIFLVIPSLRILYFMEETKPFINLKIIGNQWYWSYEMEELNLMFDSYMMLEINKGEYRLLEVDHRTILPVNKNIRGLITAADVLHCWALPSSGVKADAVPGRLNQVSFSFLRSSLSYGQCSEICGANHSFMPIVIESISPKKYLQW</sequence>
<keyword evidence="9" id="KW-1278">Translocase</keyword>
<keyword evidence="15" id="KW-0999">Mitochondrion inner membrane</keyword>
<dbReference type="PROSITE" id="PS50857">
    <property type="entry name" value="COX2_CUA"/>
    <property type="match status" value="1"/>
</dbReference>
<dbReference type="AlphaFoldDB" id="I6Q0E2"/>
<dbReference type="EMBL" id="JQ839276">
    <property type="protein sequence ID" value="AFJ53913.1"/>
    <property type="molecule type" value="Genomic_DNA"/>
</dbReference>
<dbReference type="GO" id="GO:0005743">
    <property type="term" value="C:mitochondrial inner membrane"/>
    <property type="evidence" value="ECO:0007669"/>
    <property type="project" value="UniProtKB-SubCell"/>
</dbReference>
<protein>
    <recommendedName>
        <fullName evidence="3 15">Cytochrome c oxidase subunit 2</fullName>
    </recommendedName>
</protein>
<accession>I6Q0E2</accession>
<geneLocation type="mitochondrion" evidence="19"/>
<evidence type="ECO:0000256" key="12">
    <source>
        <dbReference type="ARBA" id="ARBA00023008"/>
    </source>
</evidence>
<evidence type="ECO:0000256" key="2">
    <source>
        <dbReference type="ARBA" id="ARBA00007866"/>
    </source>
</evidence>
<gene>
    <name evidence="19" type="primary">COX2</name>
</gene>
<evidence type="ECO:0000313" key="19">
    <source>
        <dbReference type="EMBL" id="AFJ53913.1"/>
    </source>
</evidence>
<evidence type="ECO:0000259" key="18">
    <source>
        <dbReference type="PROSITE" id="PS50999"/>
    </source>
</evidence>
<feature type="domain" description="Cytochrome oxidase subunit II copper A binding" evidence="17">
    <location>
        <begin position="90"/>
        <end position="217"/>
    </location>
</feature>